<dbReference type="Gene3D" id="1.20.58.70">
    <property type="match status" value="1"/>
</dbReference>
<organism evidence="1 2">
    <name type="scientific">Operophtera brumata</name>
    <name type="common">Winter moth</name>
    <name type="synonym">Phalaena brumata</name>
    <dbReference type="NCBI Taxonomy" id="104452"/>
    <lineage>
        <taxon>Eukaryota</taxon>
        <taxon>Metazoa</taxon>
        <taxon>Ecdysozoa</taxon>
        <taxon>Arthropoda</taxon>
        <taxon>Hexapoda</taxon>
        <taxon>Insecta</taxon>
        <taxon>Pterygota</taxon>
        <taxon>Neoptera</taxon>
        <taxon>Endopterygota</taxon>
        <taxon>Lepidoptera</taxon>
        <taxon>Glossata</taxon>
        <taxon>Ditrysia</taxon>
        <taxon>Geometroidea</taxon>
        <taxon>Geometridae</taxon>
        <taxon>Larentiinae</taxon>
        <taxon>Operophtera</taxon>
    </lineage>
</organism>
<dbReference type="SUPFAM" id="SSF47661">
    <property type="entry name" value="t-snare proteins"/>
    <property type="match status" value="1"/>
</dbReference>
<accession>A0A0L7L633</accession>
<name>A0A0L7L633_OPEBR</name>
<sequence>MRNWIHELNGNTQLIRRLHADPTFYTNKRQYLVYSRYLQSYRTAPSSADRRSTTFILTPSADLQDQLDSVVTQSNAVGLKVCGALRQFEGLAARAGRNDAKSRICRLQYAVTRRLFAAALAQHHATLDAQRDTQLRLLHDQIKLTEARRLLRDVEARHEELARLEGALRDVRDLFAQLAHLVAVQVRVCTSVYECMVRGDAARGAGAARGLAT</sequence>
<gene>
    <name evidence="1" type="ORF">OBRU01_15406</name>
</gene>
<comment type="caution">
    <text evidence="1">The sequence shown here is derived from an EMBL/GenBank/DDBJ whole genome shotgun (WGS) entry which is preliminary data.</text>
</comment>
<evidence type="ECO:0000313" key="2">
    <source>
        <dbReference type="Proteomes" id="UP000037510"/>
    </source>
</evidence>
<reference evidence="1 2" key="1">
    <citation type="journal article" date="2015" name="Genome Biol. Evol.">
        <title>The genome of winter moth (Operophtera brumata) provides a genomic perspective on sexual dimorphism and phenology.</title>
        <authorList>
            <person name="Derks M.F."/>
            <person name="Smit S."/>
            <person name="Salis L."/>
            <person name="Schijlen E."/>
            <person name="Bossers A."/>
            <person name="Mateman C."/>
            <person name="Pijl A.S."/>
            <person name="de Ridder D."/>
            <person name="Groenen M.A."/>
            <person name="Visser M.E."/>
            <person name="Megens H.J."/>
        </authorList>
    </citation>
    <scope>NUCLEOTIDE SEQUENCE [LARGE SCALE GENOMIC DNA]</scope>
    <source>
        <strain evidence="1">WM2013NL</strain>
        <tissue evidence="1">Head and thorax</tissue>
    </source>
</reference>
<dbReference type="GO" id="GO:0016192">
    <property type="term" value="P:vesicle-mediated transport"/>
    <property type="evidence" value="ECO:0007669"/>
    <property type="project" value="InterPro"/>
</dbReference>
<protein>
    <submittedName>
        <fullName evidence="1">Putative s-syntaxin</fullName>
    </submittedName>
</protein>
<dbReference type="InterPro" id="IPR010989">
    <property type="entry name" value="SNARE"/>
</dbReference>
<dbReference type="EMBL" id="JTDY01002760">
    <property type="protein sequence ID" value="KOB70776.1"/>
    <property type="molecule type" value="Genomic_DNA"/>
</dbReference>
<proteinExistence type="predicted"/>
<dbReference type="Proteomes" id="UP000037510">
    <property type="component" value="Unassembled WGS sequence"/>
</dbReference>
<keyword evidence="2" id="KW-1185">Reference proteome</keyword>
<evidence type="ECO:0000313" key="1">
    <source>
        <dbReference type="EMBL" id="KOB70776.1"/>
    </source>
</evidence>
<dbReference type="GO" id="GO:0016020">
    <property type="term" value="C:membrane"/>
    <property type="evidence" value="ECO:0007669"/>
    <property type="project" value="InterPro"/>
</dbReference>
<dbReference type="AlphaFoldDB" id="A0A0L7L633"/>